<keyword evidence="3" id="KW-1185">Reference proteome</keyword>
<feature type="domain" description="Knr4/Smi1-like" evidence="1">
    <location>
        <begin position="36"/>
        <end position="214"/>
    </location>
</feature>
<dbReference type="SUPFAM" id="SSF160631">
    <property type="entry name" value="SMI1/KNR4-like"/>
    <property type="match status" value="1"/>
</dbReference>
<evidence type="ECO:0000313" key="3">
    <source>
        <dbReference type="Proteomes" id="UP000623440"/>
    </source>
</evidence>
<sequence>MNKVLQLKKKLTQLAILDATFEVFGSESHQYQFKPCLSNKDIQVFESRYNIILPGEYRNFLLEVGNGGAGPGYGLSGLLGIEYKDVISEKLYQEKYEILSKPFPLTEAWNNLDLIVKNNTGLNANRDAYVDDKFIHGTLTITNYGCGIYAMLVVTGEQPGKIWIDDRTNDNGIYPTSLTFCNAFHDINPDDFYPDSDEEQPLSFYDWYEDWLNRSLDQIRQSCET</sequence>
<dbReference type="EMBL" id="JACJSI010000005">
    <property type="protein sequence ID" value="MBD2528840.1"/>
    <property type="molecule type" value="Genomic_DNA"/>
</dbReference>
<organism evidence="2 3">
    <name type="scientific">Nostoc flagelliforme FACHB-838</name>
    <dbReference type="NCBI Taxonomy" id="2692904"/>
    <lineage>
        <taxon>Bacteria</taxon>
        <taxon>Bacillati</taxon>
        <taxon>Cyanobacteriota</taxon>
        <taxon>Cyanophyceae</taxon>
        <taxon>Nostocales</taxon>
        <taxon>Nostocaceae</taxon>
        <taxon>Nostoc</taxon>
    </lineage>
</organism>
<protein>
    <submittedName>
        <fullName evidence="2">SMI1/KNR4 family protein</fullName>
    </submittedName>
</protein>
<evidence type="ECO:0000259" key="1">
    <source>
        <dbReference type="SMART" id="SM00860"/>
    </source>
</evidence>
<reference evidence="2 3" key="1">
    <citation type="journal article" date="2020" name="ISME J.">
        <title>Comparative genomics reveals insights into cyanobacterial evolution and habitat adaptation.</title>
        <authorList>
            <person name="Chen M.Y."/>
            <person name="Teng W.K."/>
            <person name="Zhao L."/>
            <person name="Hu C.X."/>
            <person name="Zhou Y.K."/>
            <person name="Han B.P."/>
            <person name="Song L.R."/>
            <person name="Shu W.S."/>
        </authorList>
    </citation>
    <scope>NUCLEOTIDE SEQUENCE [LARGE SCALE GENOMIC DNA]</scope>
    <source>
        <strain evidence="2 3">FACHB-838</strain>
    </source>
</reference>
<dbReference type="Pfam" id="PF09346">
    <property type="entry name" value="SMI1_KNR4"/>
    <property type="match status" value="1"/>
</dbReference>
<dbReference type="Gene3D" id="3.40.1580.10">
    <property type="entry name" value="SMI1/KNR4-like"/>
    <property type="match status" value="1"/>
</dbReference>
<dbReference type="InterPro" id="IPR018958">
    <property type="entry name" value="Knr4/Smi1-like_dom"/>
</dbReference>
<name>A0ABR8DL15_9NOSO</name>
<gene>
    <name evidence="2" type="ORF">H6G97_04365</name>
</gene>
<dbReference type="InterPro" id="IPR037883">
    <property type="entry name" value="Knr4/Smi1-like_sf"/>
</dbReference>
<dbReference type="Proteomes" id="UP000623440">
    <property type="component" value="Unassembled WGS sequence"/>
</dbReference>
<proteinExistence type="predicted"/>
<comment type="caution">
    <text evidence="2">The sequence shown here is derived from an EMBL/GenBank/DDBJ whole genome shotgun (WGS) entry which is preliminary data.</text>
</comment>
<dbReference type="RefSeq" id="WP_190939473.1">
    <property type="nucleotide sequence ID" value="NZ_JACJSI010000005.1"/>
</dbReference>
<accession>A0ABR8DL15</accession>
<evidence type="ECO:0000313" key="2">
    <source>
        <dbReference type="EMBL" id="MBD2528840.1"/>
    </source>
</evidence>
<dbReference type="SMART" id="SM00860">
    <property type="entry name" value="SMI1_KNR4"/>
    <property type="match status" value="1"/>
</dbReference>